<dbReference type="EMBL" id="AABL01001282">
    <property type="protein sequence ID" value="EAA16097.1"/>
    <property type="molecule type" value="Genomic_DNA"/>
</dbReference>
<evidence type="ECO:0000256" key="1">
    <source>
        <dbReference type="SAM" id="Phobius"/>
    </source>
</evidence>
<dbReference type="InParanoid" id="Q7RGT0"/>
<sequence length="344" mass="40194">MNVIKDNNLSRIVLYIHMIKHVLNNIPNKAIYLTTNKQKYSILLDYKLYFIIMDDSLCGKIGFLREYLPDDLEKTKPLDFYGYPSFQKYCPSNNCHNDLEKITIGFLWLLEQYFTEYPPKGNIIKDTKPFFLYIILWLSYKLNKNKEHKTAQINEFYNKHVKNGGEYSNFNSDSSKFTILEEFINKEKDLLNIDIKDLSKFYDASKLICNMYGNASKNQTGETLSNDANSFVQKYTDLKDGYNNKGTPYSQILSALSTDYDNIKNKCKNRQFLPEITANISALKYGDTSSSSIGNRLFTVLSIFGAIAFFLGISYKYSLFGFRKRFQKQKLREKLKNVKKRMNH</sequence>
<keyword evidence="1" id="KW-0812">Transmembrane</keyword>
<keyword evidence="3" id="KW-1185">Reference proteome</keyword>
<evidence type="ECO:0000313" key="3">
    <source>
        <dbReference type="Proteomes" id="UP000008553"/>
    </source>
</evidence>
<feature type="transmembrane region" description="Helical" evidence="1">
    <location>
        <begin position="297"/>
        <end position="322"/>
    </location>
</feature>
<dbReference type="Pfam" id="PF06022">
    <property type="entry name" value="Cir_Bir_Yir"/>
    <property type="match status" value="1"/>
</dbReference>
<dbReference type="InterPro" id="IPR006477">
    <property type="entry name" value="Yir_bir_cir"/>
</dbReference>
<keyword evidence="1" id="KW-1133">Transmembrane helix</keyword>
<proteinExistence type="predicted"/>
<reference evidence="2 3" key="1">
    <citation type="journal article" date="2002" name="Nature">
        <title>Genome sequence and comparative analysis of the model rodent malaria parasite Plasmodium yoelii yoelii.</title>
        <authorList>
            <person name="Carlton J.M."/>
            <person name="Angiuoli S.V."/>
            <person name="Suh B.B."/>
            <person name="Kooij T.W."/>
            <person name="Pertea M."/>
            <person name="Silva J.C."/>
            <person name="Ermolaeva M.D."/>
            <person name="Allen J.E."/>
            <person name="Selengut J.D."/>
            <person name="Koo H.L."/>
            <person name="Peterson J.D."/>
            <person name="Pop M."/>
            <person name="Kosack D.S."/>
            <person name="Shumway M.F."/>
            <person name="Bidwell S.L."/>
            <person name="Shallom S.J."/>
            <person name="van Aken S.E."/>
            <person name="Riedmuller S.B."/>
            <person name="Feldblyum T.V."/>
            <person name="Cho J.K."/>
            <person name="Quackenbush J."/>
            <person name="Sedegah M."/>
            <person name="Shoaibi A."/>
            <person name="Cummings L.M."/>
            <person name="Florens L."/>
            <person name="Yates J.R."/>
            <person name="Raine J.D."/>
            <person name="Sinden R.E."/>
            <person name="Harris M.A."/>
            <person name="Cunningham D.A."/>
            <person name="Preiser P.R."/>
            <person name="Bergman L.W."/>
            <person name="Vaidya A.B."/>
            <person name="van Lin L.H."/>
            <person name="Janse C.J."/>
            <person name="Waters A.P."/>
            <person name="Smith H.O."/>
            <person name="White O.R."/>
            <person name="Salzberg S.L."/>
            <person name="Venter J.C."/>
            <person name="Fraser C.M."/>
            <person name="Hoffman S.L."/>
            <person name="Gardner M.J."/>
            <person name="Carucci D.J."/>
        </authorList>
    </citation>
    <scope>NUCLEOTIDE SEQUENCE [LARGE SCALE GENOMIC DNA]</scope>
    <source>
        <strain evidence="2 3">17XNL</strain>
    </source>
</reference>
<gene>
    <name evidence="2" type="ORF">PY04266</name>
</gene>
<protein>
    <submittedName>
        <fullName evidence="2">Yir4 protein</fullName>
    </submittedName>
</protein>
<dbReference type="PaxDb" id="73239-Q7RGT0"/>
<dbReference type="Proteomes" id="UP000008553">
    <property type="component" value="Unassembled WGS sequence"/>
</dbReference>
<dbReference type="KEGG" id="pyo:PY17X_1472101"/>
<evidence type="ECO:0000313" key="2">
    <source>
        <dbReference type="EMBL" id="EAA16097.1"/>
    </source>
</evidence>
<organism evidence="2 3">
    <name type="scientific">Plasmodium yoelii yoelii</name>
    <dbReference type="NCBI Taxonomy" id="73239"/>
    <lineage>
        <taxon>Eukaryota</taxon>
        <taxon>Sar</taxon>
        <taxon>Alveolata</taxon>
        <taxon>Apicomplexa</taxon>
        <taxon>Aconoidasida</taxon>
        <taxon>Haemosporida</taxon>
        <taxon>Plasmodiidae</taxon>
        <taxon>Plasmodium</taxon>
        <taxon>Plasmodium (Vinckeia)</taxon>
    </lineage>
</organism>
<comment type="caution">
    <text evidence="2">The sequence shown here is derived from an EMBL/GenBank/DDBJ whole genome shotgun (WGS) entry which is preliminary data.</text>
</comment>
<accession>Q7RGT0</accession>
<name>Q7RGT0_PLAYO</name>
<dbReference type="NCBIfam" id="TIGR01590">
    <property type="entry name" value="yir-bir-cir_Pla"/>
    <property type="match status" value="1"/>
</dbReference>
<dbReference type="AlphaFoldDB" id="Q7RGT0"/>
<keyword evidence="1" id="KW-0472">Membrane</keyword>